<dbReference type="Proteomes" id="UP000095280">
    <property type="component" value="Unplaced"/>
</dbReference>
<feature type="region of interest" description="Disordered" evidence="1">
    <location>
        <begin position="40"/>
        <end position="148"/>
    </location>
</feature>
<evidence type="ECO:0000313" key="3">
    <source>
        <dbReference type="WBParaSite" id="maker-unitig_32669-snap-gene-0.1-mRNA-1"/>
    </source>
</evidence>
<organism evidence="2 3">
    <name type="scientific">Macrostomum lignano</name>
    <dbReference type="NCBI Taxonomy" id="282301"/>
    <lineage>
        <taxon>Eukaryota</taxon>
        <taxon>Metazoa</taxon>
        <taxon>Spiralia</taxon>
        <taxon>Lophotrochozoa</taxon>
        <taxon>Platyhelminthes</taxon>
        <taxon>Rhabditophora</taxon>
        <taxon>Macrostomorpha</taxon>
        <taxon>Macrostomida</taxon>
        <taxon>Macrostomidae</taxon>
        <taxon>Macrostomum</taxon>
    </lineage>
</organism>
<protein>
    <submittedName>
        <fullName evidence="3">Uncharacterized protein</fullName>
    </submittedName>
</protein>
<sequence>MTIFLVDCLNTPRAGPLQRLLRCCGLRRRQVRLVHCRHGRRPPLSDRRAPTDSARTPCERKKKKRPGWPCSGQKEAGGRGEGARDGDAAGGDDPIGTAARSGGPAAPLNWRCRPPPITDPLPTLRRRSPADAAMRRARRRPTDRTKNRGFELSPQELFRAREASTPGAMLAGVGIGTRSNVPQVDVDEVAARPQLPRLSPACYGGFGRVCFVGRSAAGSCLAALPTPRRWGGRWIGMESPARFANRPLQRNDLHYQPICVLVSDRLRRAKQQQQQQQRQSQQQQQQQLTGFSVAGDRLDICRRLVALLNPTMKHELANT</sequence>
<dbReference type="WBParaSite" id="maker-unitig_32669-snap-gene-0.1-mRNA-1">
    <property type="protein sequence ID" value="maker-unitig_32669-snap-gene-0.1-mRNA-1"/>
    <property type="gene ID" value="maker-unitig_32669-snap-gene-0.1"/>
</dbReference>
<accession>A0A1I8FFA5</accession>
<feature type="compositionally biased region" description="Basic and acidic residues" evidence="1">
    <location>
        <begin position="76"/>
        <end position="87"/>
    </location>
</feature>
<evidence type="ECO:0000313" key="2">
    <source>
        <dbReference type="Proteomes" id="UP000095280"/>
    </source>
</evidence>
<proteinExistence type="predicted"/>
<keyword evidence="2" id="KW-1185">Reference proteome</keyword>
<name>A0A1I8FFA5_9PLAT</name>
<reference evidence="3" key="1">
    <citation type="submission" date="2016-11" db="UniProtKB">
        <authorList>
            <consortium name="WormBaseParasite"/>
        </authorList>
    </citation>
    <scope>IDENTIFICATION</scope>
</reference>
<evidence type="ECO:0000256" key="1">
    <source>
        <dbReference type="SAM" id="MobiDB-lite"/>
    </source>
</evidence>
<dbReference type="AlphaFoldDB" id="A0A1I8FFA5"/>